<reference evidence="1 2" key="1">
    <citation type="submission" date="2020-08" db="EMBL/GenBank/DDBJ databases">
        <title>Genomic Encyclopedia of Type Strains, Phase IV (KMG-IV): sequencing the most valuable type-strain genomes for metagenomic binning, comparative biology and taxonomic classification.</title>
        <authorList>
            <person name="Goeker M."/>
        </authorList>
    </citation>
    <scope>NUCLEOTIDE SEQUENCE [LARGE SCALE GENOMIC DNA]</scope>
    <source>
        <strain evidence="1 2">DSM 45615</strain>
    </source>
</reference>
<name>A0A840PL87_9ACTN</name>
<sequence length="122" mass="13127">MILTAAGVVVLLAAAASGLYVLLVQPGRKLSQIAEKFGQFWDDWNGVEDRPGMPGRPGVIVRLESIEEQLRPTHGTSLRDAVNRTESVSAGWAPKDIMQAADKVASAFQTSTQLAVLEPVTR</sequence>
<dbReference type="EMBL" id="JACHGN010000033">
    <property type="protein sequence ID" value="MBB5139852.1"/>
    <property type="molecule type" value="Genomic_DNA"/>
</dbReference>
<comment type="caution">
    <text evidence="1">The sequence shown here is derived from an EMBL/GenBank/DDBJ whole genome shotgun (WGS) entry which is preliminary data.</text>
</comment>
<gene>
    <name evidence="1" type="ORF">HNP84_009616</name>
</gene>
<evidence type="ECO:0000313" key="2">
    <source>
        <dbReference type="Proteomes" id="UP000578449"/>
    </source>
</evidence>
<dbReference type="RefSeq" id="WP_185056661.1">
    <property type="nucleotide sequence ID" value="NZ_BAABIX010000041.1"/>
</dbReference>
<keyword evidence="2" id="KW-1185">Reference proteome</keyword>
<evidence type="ECO:0000313" key="1">
    <source>
        <dbReference type="EMBL" id="MBB5139852.1"/>
    </source>
</evidence>
<organism evidence="1 2">
    <name type="scientific">Thermocatellispora tengchongensis</name>
    <dbReference type="NCBI Taxonomy" id="1073253"/>
    <lineage>
        <taxon>Bacteria</taxon>
        <taxon>Bacillati</taxon>
        <taxon>Actinomycetota</taxon>
        <taxon>Actinomycetes</taxon>
        <taxon>Streptosporangiales</taxon>
        <taxon>Streptosporangiaceae</taxon>
        <taxon>Thermocatellispora</taxon>
    </lineage>
</organism>
<proteinExistence type="predicted"/>
<accession>A0A840PL87</accession>
<protein>
    <submittedName>
        <fullName evidence="1">Uncharacterized protein</fullName>
    </submittedName>
</protein>
<dbReference type="AlphaFoldDB" id="A0A840PL87"/>
<dbReference type="Proteomes" id="UP000578449">
    <property type="component" value="Unassembled WGS sequence"/>
</dbReference>